<feature type="compositionally biased region" description="Low complexity" evidence="1">
    <location>
        <begin position="37"/>
        <end position="72"/>
    </location>
</feature>
<name>A0A5B7EZ70_PORTR</name>
<evidence type="ECO:0008006" key="4">
    <source>
        <dbReference type="Google" id="ProtNLM"/>
    </source>
</evidence>
<organism evidence="2 3">
    <name type="scientific">Portunus trituberculatus</name>
    <name type="common">Swimming crab</name>
    <name type="synonym">Neptunus trituberculatus</name>
    <dbReference type="NCBI Taxonomy" id="210409"/>
    <lineage>
        <taxon>Eukaryota</taxon>
        <taxon>Metazoa</taxon>
        <taxon>Ecdysozoa</taxon>
        <taxon>Arthropoda</taxon>
        <taxon>Crustacea</taxon>
        <taxon>Multicrustacea</taxon>
        <taxon>Malacostraca</taxon>
        <taxon>Eumalacostraca</taxon>
        <taxon>Eucarida</taxon>
        <taxon>Decapoda</taxon>
        <taxon>Pleocyemata</taxon>
        <taxon>Brachyura</taxon>
        <taxon>Eubrachyura</taxon>
        <taxon>Portunoidea</taxon>
        <taxon>Portunidae</taxon>
        <taxon>Portuninae</taxon>
        <taxon>Portunus</taxon>
    </lineage>
</organism>
<reference evidence="2 3" key="1">
    <citation type="submission" date="2019-05" db="EMBL/GenBank/DDBJ databases">
        <title>Another draft genome of Portunus trituberculatus and its Hox gene families provides insights of decapod evolution.</title>
        <authorList>
            <person name="Jeong J.-H."/>
            <person name="Song I."/>
            <person name="Kim S."/>
            <person name="Choi T."/>
            <person name="Kim D."/>
            <person name="Ryu S."/>
            <person name="Kim W."/>
        </authorList>
    </citation>
    <scope>NUCLEOTIDE SEQUENCE [LARGE SCALE GENOMIC DNA]</scope>
    <source>
        <tissue evidence="2">Muscle</tissue>
    </source>
</reference>
<sequence length="321" mass="35303">MHPDTPTTTAATITTTLDGDTAITTISEGDTTIITSDSGTTTITDGDTTIATTTTPDGDVTTHGDTTAVTTGSDNVATDEDPTTPTTDADITTTDTDTTTTITTTDSDTTTDTDTTTTITTTESDTTVTETDTTTITTGAGQDTEACVSLEGCEEVSVCRPSPLNLTLCRQCNTSTSISQCPGNQRYSWDTHLCVDPPADLCSGNEMVVSFRYDVSCSENDTTPPEAWIIAQYCETYYYCFSGQFLGQRRLCTNYFKCYKEGDDWRIERLSCSERQMWNYEDKTCVPKPSERYLCRAQATNRLRKQHHRRRPKLDIRAWNT</sequence>
<dbReference type="OrthoDB" id="6020543at2759"/>
<evidence type="ECO:0000313" key="2">
    <source>
        <dbReference type="EMBL" id="MPC38163.1"/>
    </source>
</evidence>
<gene>
    <name evidence="2" type="ORF">E2C01_031666</name>
</gene>
<evidence type="ECO:0000256" key="1">
    <source>
        <dbReference type="SAM" id="MobiDB-lite"/>
    </source>
</evidence>
<dbReference type="AlphaFoldDB" id="A0A5B7EZ70"/>
<dbReference type="EMBL" id="VSRR010003997">
    <property type="protein sequence ID" value="MPC38163.1"/>
    <property type="molecule type" value="Genomic_DNA"/>
</dbReference>
<proteinExistence type="predicted"/>
<comment type="caution">
    <text evidence="2">The sequence shown here is derived from an EMBL/GenBank/DDBJ whole genome shotgun (WGS) entry which is preliminary data.</text>
</comment>
<evidence type="ECO:0000313" key="3">
    <source>
        <dbReference type="Proteomes" id="UP000324222"/>
    </source>
</evidence>
<feature type="compositionally biased region" description="Low complexity" evidence="1">
    <location>
        <begin position="83"/>
        <end position="116"/>
    </location>
</feature>
<accession>A0A5B7EZ70</accession>
<protein>
    <recommendedName>
        <fullName evidence="4">Chitin-binding type-2 domain-containing protein</fullName>
    </recommendedName>
</protein>
<feature type="region of interest" description="Disordered" evidence="1">
    <location>
        <begin position="37"/>
        <end position="116"/>
    </location>
</feature>
<keyword evidence="3" id="KW-1185">Reference proteome</keyword>
<dbReference type="Proteomes" id="UP000324222">
    <property type="component" value="Unassembled WGS sequence"/>
</dbReference>